<dbReference type="Proteomes" id="UP000009097">
    <property type="component" value="Unassembled WGS sequence"/>
</dbReference>
<proteinExistence type="predicted"/>
<accession>A0A0J9WDM7</accession>
<reference evidence="1" key="2">
    <citation type="journal article" date="2010" name="Nature">
        <title>Comparative genomics reveals mobile pathogenicity chromosomes in Fusarium.</title>
        <authorList>
            <person name="Ma L.J."/>
            <person name="van der Does H.C."/>
            <person name="Borkovich K.A."/>
            <person name="Coleman J.J."/>
            <person name="Daboussi M.J."/>
            <person name="Di Pietro A."/>
            <person name="Dufresne M."/>
            <person name="Freitag M."/>
            <person name="Grabherr M."/>
            <person name="Henrissat B."/>
            <person name="Houterman P.M."/>
            <person name="Kang S."/>
            <person name="Shim W.B."/>
            <person name="Woloshuk C."/>
            <person name="Xie X."/>
            <person name="Xu J.R."/>
            <person name="Antoniw J."/>
            <person name="Baker S.E."/>
            <person name="Bluhm B.H."/>
            <person name="Breakspear A."/>
            <person name="Brown D.W."/>
            <person name="Butchko R.A."/>
            <person name="Chapman S."/>
            <person name="Coulson R."/>
            <person name="Coutinho P.M."/>
            <person name="Danchin E.G."/>
            <person name="Diener A."/>
            <person name="Gale L.R."/>
            <person name="Gardiner D.M."/>
            <person name="Goff S."/>
            <person name="Hammond-Kosack K.E."/>
            <person name="Hilburn K."/>
            <person name="Hua-Van A."/>
            <person name="Jonkers W."/>
            <person name="Kazan K."/>
            <person name="Kodira C.D."/>
            <person name="Koehrsen M."/>
            <person name="Kumar L."/>
            <person name="Lee Y.H."/>
            <person name="Li L."/>
            <person name="Manners J.M."/>
            <person name="Miranda-Saavedra D."/>
            <person name="Mukherjee M."/>
            <person name="Park G."/>
            <person name="Park J."/>
            <person name="Park S.Y."/>
            <person name="Proctor R.H."/>
            <person name="Regev A."/>
            <person name="Ruiz-Roldan M.C."/>
            <person name="Sain D."/>
            <person name="Sakthikumar S."/>
            <person name="Sykes S."/>
            <person name="Schwartz D.C."/>
            <person name="Turgeon B.G."/>
            <person name="Wapinski I."/>
            <person name="Yoder O."/>
            <person name="Young S."/>
            <person name="Zeng Q."/>
            <person name="Zhou S."/>
            <person name="Galagan J."/>
            <person name="Cuomo C.A."/>
            <person name="Kistler H.C."/>
            <person name="Rep M."/>
        </authorList>
    </citation>
    <scope>NUCLEOTIDE SEQUENCE [LARGE SCALE GENOMIC DNA]</scope>
    <source>
        <strain evidence="1">4287</strain>
    </source>
</reference>
<dbReference type="EMBL" id="DS231777">
    <property type="protein sequence ID" value="KNB20800.1"/>
    <property type="molecule type" value="Genomic_DNA"/>
</dbReference>
<reference evidence="1" key="1">
    <citation type="submission" date="2007-04" db="EMBL/GenBank/DDBJ databases">
        <authorList>
            <consortium name="The Broad Institute Genome Sequencing Platform"/>
            <person name="Birren B."/>
            <person name="Lander E."/>
            <person name="Galagan J."/>
            <person name="Nusbaum C."/>
            <person name="Devon K."/>
            <person name="Ma L.-J."/>
            <person name="Jaffe D."/>
            <person name="Butler J."/>
            <person name="Alvarez P."/>
            <person name="Gnerre S."/>
            <person name="Grabherr M."/>
            <person name="Kleber M."/>
            <person name="Mauceli E."/>
            <person name="Brockman W."/>
            <person name="MacCallum I.A."/>
            <person name="Young S."/>
            <person name="LaButti K."/>
            <person name="DeCaprio D."/>
            <person name="Crawford M."/>
            <person name="Koehrsen M."/>
            <person name="Engels R."/>
            <person name="Montgomery P."/>
            <person name="Pearson M."/>
            <person name="Howarth C."/>
            <person name="Larson L."/>
            <person name="White J."/>
            <person name="O'Leary S."/>
            <person name="Kodira C."/>
            <person name="Zeng Q."/>
            <person name="Yandava C."/>
            <person name="Alvarado L."/>
            <person name="Kistler C."/>
            <person name="Shim W.-B."/>
            <person name="Kang S."/>
            <person name="Woloshuk C."/>
        </authorList>
    </citation>
    <scope>NUCLEOTIDE SEQUENCE</scope>
    <source>
        <strain evidence="1">4287</strain>
    </source>
</reference>
<evidence type="ECO:0000313" key="2">
    <source>
        <dbReference type="Proteomes" id="UP000009097"/>
    </source>
</evidence>
<dbReference type="KEGG" id="fox:FOXG_17712"/>
<protein>
    <submittedName>
        <fullName evidence="1">Uncharacterized protein</fullName>
    </submittedName>
</protein>
<dbReference type="VEuPathDB" id="FungiDB:FOXG_17712"/>
<evidence type="ECO:0000313" key="1">
    <source>
        <dbReference type="EMBL" id="KNB20800.1"/>
    </source>
</evidence>
<gene>
    <name evidence="1" type="ORF">FOXG_17712</name>
</gene>
<name>A0A0J9WDM7_FUSO4</name>
<dbReference type="GeneID" id="28958448"/>
<organism evidence="1 2">
    <name type="scientific">Fusarium oxysporum f. sp. lycopersici (strain 4287 / CBS 123668 / FGSC 9935 / NRRL 34936)</name>
    <name type="common">Fusarium vascular wilt of tomato</name>
    <dbReference type="NCBI Taxonomy" id="426428"/>
    <lineage>
        <taxon>Eukaryota</taxon>
        <taxon>Fungi</taxon>
        <taxon>Dikarya</taxon>
        <taxon>Ascomycota</taxon>
        <taxon>Pezizomycotina</taxon>
        <taxon>Sordariomycetes</taxon>
        <taxon>Hypocreomycetidae</taxon>
        <taxon>Hypocreales</taxon>
        <taxon>Nectriaceae</taxon>
        <taxon>Fusarium</taxon>
        <taxon>Fusarium oxysporum species complex</taxon>
    </lineage>
</organism>
<sequence length="103" mass="11473">MWMIYPISIIRASHPKRCIRIIVVRLYTLPKLTSTFRCCPSVTPSPLLPARDDHELCQEAYSRIISPTIYVTLSWLCSVSCILSTPVLATTSFAASREANASA</sequence>
<dbReference type="AlphaFoldDB" id="A0A0J9WDM7"/>
<dbReference type="RefSeq" id="XP_018258845.1">
    <property type="nucleotide sequence ID" value="XM_018397716.1"/>
</dbReference>